<dbReference type="AlphaFoldDB" id="A0A2N5SNJ4"/>
<dbReference type="FunFam" id="1.20.1250.20:FF:000340">
    <property type="entry name" value="MFS transporter, SHS family, lactate transporter"/>
    <property type="match status" value="1"/>
</dbReference>
<feature type="transmembrane region" description="Helical" evidence="6">
    <location>
        <begin position="257"/>
        <end position="275"/>
    </location>
</feature>
<evidence type="ECO:0000256" key="4">
    <source>
        <dbReference type="ARBA" id="ARBA00023136"/>
    </source>
</evidence>
<feature type="transmembrane region" description="Helical" evidence="6">
    <location>
        <begin position="40"/>
        <end position="62"/>
    </location>
</feature>
<feature type="transmembrane region" description="Helical" evidence="6">
    <location>
        <begin position="108"/>
        <end position="127"/>
    </location>
</feature>
<sequence>MSLLQSALRGLPRLPNKQERAANRPRPPWVICRDLSRRHYMYFCVGFLAWVIDAFDFFAVSVTLTRLSVQFGGRSIADLTESITLTLLFRSVGAVGFGILTDRFGRRWPLTANLVFIALLALSTAFVKTFQSFLAVRALFGIMMGGIYGMATATALENMPAEARGLFSGILQQGYAIGYLIAASLNLSLVAKTDDWRSIFYFGTCLSFFIAILRALCPESPVFLEARKRAQENAADSTGSSPGRVYWNSLKAAFKQYWGRFVFAILLMTGFNFLSHGSQDLYPTYTQITKGMTKQQASLLTIIGNCGAVTGGIIGGWSSQFLGRRLAIIAMCIWTGAFIPLWILPTSFSGLALGAFFLQFGVQGAWGVVPIYLSEIAPPACLAIFTGLTYQLGNMISAASTQIEARAGELHRVVINGKSVEDYTVVQAALIGSVAGYIIIMTCFGREYRGADLVKGIPACSESSTDATPAARDEESFTKEEKLKL</sequence>
<dbReference type="GO" id="GO:0015355">
    <property type="term" value="F:secondary active monocarboxylate transmembrane transporter activity"/>
    <property type="evidence" value="ECO:0007669"/>
    <property type="project" value="TreeGrafter"/>
</dbReference>
<comment type="subcellular location">
    <subcellularLocation>
        <location evidence="1">Membrane</location>
        <topology evidence="1">Multi-pass membrane protein</topology>
    </subcellularLocation>
</comment>
<keyword evidence="4 6" id="KW-0472">Membrane</keyword>
<name>A0A2N5SNJ4_9BASI</name>
<dbReference type="PROSITE" id="PS50850">
    <property type="entry name" value="MFS"/>
    <property type="match status" value="1"/>
</dbReference>
<dbReference type="PANTHER" id="PTHR23508:SF10">
    <property type="entry name" value="CARBOXYLIC ACID TRANSPORTER PROTEIN HOMOLOG"/>
    <property type="match status" value="1"/>
</dbReference>
<dbReference type="FunFam" id="1.20.1250.20:FF:000336">
    <property type="entry name" value="MFS transporter"/>
    <property type="match status" value="1"/>
</dbReference>
<organism evidence="8 9">
    <name type="scientific">Puccinia coronata f. sp. avenae</name>
    <dbReference type="NCBI Taxonomy" id="200324"/>
    <lineage>
        <taxon>Eukaryota</taxon>
        <taxon>Fungi</taxon>
        <taxon>Dikarya</taxon>
        <taxon>Basidiomycota</taxon>
        <taxon>Pucciniomycotina</taxon>
        <taxon>Pucciniomycetes</taxon>
        <taxon>Pucciniales</taxon>
        <taxon>Pucciniaceae</taxon>
        <taxon>Puccinia</taxon>
    </lineage>
</organism>
<comment type="caution">
    <text evidence="8">The sequence shown here is derived from an EMBL/GenBank/DDBJ whole genome shotgun (WGS) entry which is preliminary data.</text>
</comment>
<dbReference type="Proteomes" id="UP000235392">
    <property type="component" value="Unassembled WGS sequence"/>
</dbReference>
<dbReference type="InterPro" id="IPR020846">
    <property type="entry name" value="MFS_dom"/>
</dbReference>
<evidence type="ECO:0000313" key="8">
    <source>
        <dbReference type="EMBL" id="PLW14808.1"/>
    </source>
</evidence>
<keyword evidence="2 6" id="KW-0812">Transmembrane</keyword>
<gene>
    <name evidence="8" type="ORF">PCASD_19380</name>
</gene>
<dbReference type="PANTHER" id="PTHR23508">
    <property type="entry name" value="CARBOXYLIC ACID TRANSPORTER PROTEIN HOMOLOG"/>
    <property type="match status" value="1"/>
</dbReference>
<keyword evidence="3 6" id="KW-1133">Transmembrane helix</keyword>
<dbReference type="InterPro" id="IPR036259">
    <property type="entry name" value="MFS_trans_sf"/>
</dbReference>
<evidence type="ECO:0000256" key="1">
    <source>
        <dbReference type="ARBA" id="ARBA00004141"/>
    </source>
</evidence>
<feature type="transmembrane region" description="Helical" evidence="6">
    <location>
        <begin position="133"/>
        <end position="153"/>
    </location>
</feature>
<feature type="domain" description="Major facilitator superfamily (MFS) profile" evidence="7">
    <location>
        <begin position="42"/>
        <end position="448"/>
    </location>
</feature>
<evidence type="ECO:0000256" key="5">
    <source>
        <dbReference type="SAM" id="MobiDB-lite"/>
    </source>
</evidence>
<reference evidence="8 9" key="1">
    <citation type="submission" date="2017-11" db="EMBL/GenBank/DDBJ databases">
        <title>De novo assembly and phasing of dikaryotic genomes from two isolates of Puccinia coronata f. sp. avenae, the causal agent of oat crown rust.</title>
        <authorList>
            <person name="Miller M.E."/>
            <person name="Zhang Y."/>
            <person name="Omidvar V."/>
            <person name="Sperschneider J."/>
            <person name="Schwessinger B."/>
            <person name="Raley C."/>
            <person name="Palmer J.M."/>
            <person name="Garnica D."/>
            <person name="Upadhyaya N."/>
            <person name="Rathjen J."/>
            <person name="Taylor J.M."/>
            <person name="Park R.F."/>
            <person name="Dodds P.N."/>
            <person name="Hirsch C.D."/>
            <person name="Kianian S.F."/>
            <person name="Figueroa M."/>
        </authorList>
    </citation>
    <scope>NUCLEOTIDE SEQUENCE [LARGE SCALE GENOMIC DNA]</scope>
    <source>
        <strain evidence="8">12SD80</strain>
    </source>
</reference>
<protein>
    <recommendedName>
        <fullName evidence="7">Major facilitator superfamily (MFS) profile domain-containing protein</fullName>
    </recommendedName>
</protein>
<dbReference type="EMBL" id="PGCI01000813">
    <property type="protein sequence ID" value="PLW14808.1"/>
    <property type="molecule type" value="Genomic_DNA"/>
</dbReference>
<dbReference type="SUPFAM" id="SSF103473">
    <property type="entry name" value="MFS general substrate transporter"/>
    <property type="match status" value="1"/>
</dbReference>
<feature type="transmembrane region" description="Helical" evidence="6">
    <location>
        <begin position="423"/>
        <end position="445"/>
    </location>
</feature>
<feature type="transmembrane region" description="Helical" evidence="6">
    <location>
        <begin position="295"/>
        <end position="314"/>
    </location>
</feature>
<feature type="compositionally biased region" description="Basic and acidic residues" evidence="5">
    <location>
        <begin position="471"/>
        <end position="485"/>
    </location>
</feature>
<accession>A0A2N5SNJ4</accession>
<evidence type="ECO:0000256" key="3">
    <source>
        <dbReference type="ARBA" id="ARBA00022989"/>
    </source>
</evidence>
<evidence type="ECO:0000313" key="9">
    <source>
        <dbReference type="Proteomes" id="UP000235392"/>
    </source>
</evidence>
<evidence type="ECO:0000256" key="6">
    <source>
        <dbReference type="SAM" id="Phobius"/>
    </source>
</evidence>
<dbReference type="CDD" id="cd17316">
    <property type="entry name" value="MFS_SV2_like"/>
    <property type="match status" value="1"/>
</dbReference>
<dbReference type="GO" id="GO:0035879">
    <property type="term" value="P:plasma membrane lactate transport"/>
    <property type="evidence" value="ECO:0007669"/>
    <property type="project" value="TreeGrafter"/>
</dbReference>
<dbReference type="InterPro" id="IPR011701">
    <property type="entry name" value="MFS"/>
</dbReference>
<feature type="region of interest" description="Disordered" evidence="5">
    <location>
        <begin position="461"/>
        <end position="485"/>
    </location>
</feature>
<proteinExistence type="predicted"/>
<dbReference type="GO" id="GO:0005886">
    <property type="term" value="C:plasma membrane"/>
    <property type="evidence" value="ECO:0007669"/>
    <property type="project" value="TreeGrafter"/>
</dbReference>
<evidence type="ECO:0000256" key="2">
    <source>
        <dbReference type="ARBA" id="ARBA00022692"/>
    </source>
</evidence>
<feature type="transmembrane region" description="Helical" evidence="6">
    <location>
        <begin position="199"/>
        <end position="217"/>
    </location>
</feature>
<evidence type="ECO:0000259" key="7">
    <source>
        <dbReference type="PROSITE" id="PS50850"/>
    </source>
</evidence>
<dbReference type="Gene3D" id="1.20.1250.20">
    <property type="entry name" value="MFS general substrate transporter like domains"/>
    <property type="match status" value="2"/>
</dbReference>
<dbReference type="Pfam" id="PF07690">
    <property type="entry name" value="MFS_1"/>
    <property type="match status" value="1"/>
</dbReference>
<feature type="transmembrane region" description="Helical" evidence="6">
    <location>
        <begin position="165"/>
        <end position="187"/>
    </location>
</feature>